<reference evidence="2" key="1">
    <citation type="submission" date="2022-09" db="EMBL/GenBank/DDBJ databases">
        <title>Fusarium specimens isolated from Avocado Roots.</title>
        <authorList>
            <person name="Stajich J."/>
            <person name="Roper C."/>
            <person name="Heimlech-Rivalta G."/>
        </authorList>
    </citation>
    <scope>NUCLEOTIDE SEQUENCE</scope>
    <source>
        <strain evidence="2">A02</strain>
    </source>
</reference>
<evidence type="ECO:0000256" key="1">
    <source>
        <dbReference type="SAM" id="MobiDB-lite"/>
    </source>
</evidence>
<dbReference type="Proteomes" id="UP001152087">
    <property type="component" value="Unassembled WGS sequence"/>
</dbReference>
<feature type="region of interest" description="Disordered" evidence="1">
    <location>
        <begin position="70"/>
        <end position="96"/>
    </location>
</feature>
<evidence type="ECO:0000313" key="2">
    <source>
        <dbReference type="EMBL" id="KAJ4186441.1"/>
    </source>
</evidence>
<comment type="caution">
    <text evidence="2">The sequence shown here is derived from an EMBL/GenBank/DDBJ whole genome shotgun (WGS) entry which is preliminary data.</text>
</comment>
<accession>A0A9W8R378</accession>
<evidence type="ECO:0000313" key="3">
    <source>
        <dbReference type="Proteomes" id="UP001152087"/>
    </source>
</evidence>
<dbReference type="OrthoDB" id="5094144at2759"/>
<feature type="compositionally biased region" description="Basic and acidic residues" evidence="1">
    <location>
        <begin position="82"/>
        <end position="96"/>
    </location>
</feature>
<proteinExistence type="predicted"/>
<gene>
    <name evidence="2" type="ORF">NW755_007736</name>
</gene>
<name>A0A9W8R378_9HYPO</name>
<dbReference type="EMBL" id="JAOQAV010000020">
    <property type="protein sequence ID" value="KAJ4186441.1"/>
    <property type="molecule type" value="Genomic_DNA"/>
</dbReference>
<protein>
    <submittedName>
        <fullName evidence="2">Uncharacterized protein</fullName>
    </submittedName>
</protein>
<sequence>MNLLLAVKIMITHYFVKVEPDKNNPEDAVDWESMKAAIEVAKADIEKRFEEGILEKERRDCYIELPKALLEGHANPPPSPPKEYRREYKKGKWDDI</sequence>
<organism evidence="2 3">
    <name type="scientific">Fusarium falciforme</name>
    <dbReference type="NCBI Taxonomy" id="195108"/>
    <lineage>
        <taxon>Eukaryota</taxon>
        <taxon>Fungi</taxon>
        <taxon>Dikarya</taxon>
        <taxon>Ascomycota</taxon>
        <taxon>Pezizomycotina</taxon>
        <taxon>Sordariomycetes</taxon>
        <taxon>Hypocreomycetidae</taxon>
        <taxon>Hypocreales</taxon>
        <taxon>Nectriaceae</taxon>
        <taxon>Fusarium</taxon>
        <taxon>Fusarium solani species complex</taxon>
    </lineage>
</organism>
<dbReference type="AlphaFoldDB" id="A0A9W8R378"/>
<keyword evidence="3" id="KW-1185">Reference proteome</keyword>